<dbReference type="GO" id="GO:0046872">
    <property type="term" value="F:metal ion binding"/>
    <property type="evidence" value="ECO:0007669"/>
    <property type="project" value="UniProtKB-KW"/>
</dbReference>
<dbReference type="GO" id="GO:0009313">
    <property type="term" value="P:oligosaccharide catabolic process"/>
    <property type="evidence" value="ECO:0007669"/>
    <property type="project" value="TreeGrafter"/>
</dbReference>
<evidence type="ECO:0000256" key="3">
    <source>
        <dbReference type="ARBA" id="ARBA00022801"/>
    </source>
</evidence>
<accession>A0A3A1VMB1</accession>
<gene>
    <name evidence="6" type="ORF">D3P08_05830</name>
</gene>
<organism evidence="6 7">
    <name type="scientific">Paenibacillus nanensis</name>
    <dbReference type="NCBI Taxonomy" id="393251"/>
    <lineage>
        <taxon>Bacteria</taxon>
        <taxon>Bacillati</taxon>
        <taxon>Bacillota</taxon>
        <taxon>Bacilli</taxon>
        <taxon>Bacillales</taxon>
        <taxon>Paenibacillaceae</taxon>
        <taxon>Paenibacillus</taxon>
    </lineage>
</organism>
<dbReference type="PANTHER" id="PTHR46017">
    <property type="entry name" value="ALPHA-MANNOSIDASE 2C1"/>
    <property type="match status" value="1"/>
</dbReference>
<protein>
    <recommendedName>
        <fullName evidence="5">Glycoside hydrolase family 38 central domain-containing protein</fullName>
    </recommendedName>
</protein>
<dbReference type="Gene3D" id="3.20.110.20">
    <property type="match status" value="1"/>
</dbReference>
<dbReference type="Pfam" id="PF07748">
    <property type="entry name" value="Glyco_hydro_38C"/>
    <property type="match status" value="1"/>
</dbReference>
<evidence type="ECO:0000256" key="4">
    <source>
        <dbReference type="ARBA" id="ARBA00023295"/>
    </source>
</evidence>
<dbReference type="InterPro" id="IPR015341">
    <property type="entry name" value="Glyco_hydro_38_cen"/>
</dbReference>
<evidence type="ECO:0000259" key="5">
    <source>
        <dbReference type="SMART" id="SM00872"/>
    </source>
</evidence>
<comment type="similarity">
    <text evidence="1">Belongs to the glycosyl hydrolase 38 family.</text>
</comment>
<keyword evidence="7" id="KW-1185">Reference proteome</keyword>
<dbReference type="InterPro" id="IPR011330">
    <property type="entry name" value="Glyco_hydro/deAcase_b/a-brl"/>
</dbReference>
<dbReference type="AlphaFoldDB" id="A0A3A1VMB1"/>
<dbReference type="Gene3D" id="2.60.40.1180">
    <property type="entry name" value="Golgi alpha-mannosidase II"/>
    <property type="match status" value="1"/>
</dbReference>
<dbReference type="OrthoDB" id="9772207at2"/>
<dbReference type="SUPFAM" id="SSF74650">
    <property type="entry name" value="Galactose mutarotase-like"/>
    <property type="match status" value="1"/>
</dbReference>
<evidence type="ECO:0000313" key="7">
    <source>
        <dbReference type="Proteomes" id="UP000266482"/>
    </source>
</evidence>
<feature type="domain" description="Glycoside hydrolase family 38 central" evidence="5">
    <location>
        <begin position="269"/>
        <end position="337"/>
    </location>
</feature>
<evidence type="ECO:0000256" key="2">
    <source>
        <dbReference type="ARBA" id="ARBA00022723"/>
    </source>
</evidence>
<dbReference type="PANTHER" id="PTHR46017:SF1">
    <property type="entry name" value="ALPHA-MANNOSIDASE 2C1"/>
    <property type="match status" value="1"/>
</dbReference>
<dbReference type="InterPro" id="IPR028995">
    <property type="entry name" value="Glyco_hydro_57/38_cen_sf"/>
</dbReference>
<dbReference type="Gene3D" id="2.70.98.30">
    <property type="entry name" value="Golgi alpha-mannosidase II, domain 4"/>
    <property type="match status" value="1"/>
</dbReference>
<dbReference type="InterPro" id="IPR013780">
    <property type="entry name" value="Glyco_hydro_b"/>
</dbReference>
<evidence type="ECO:0000256" key="1">
    <source>
        <dbReference type="ARBA" id="ARBA00009792"/>
    </source>
</evidence>
<name>A0A3A1VMB1_9BACL</name>
<sequence>MSNPTKAYYVDGYHGGIKGHMPLGAWTDVLQVYHSHPEWKLSIEVEPISWAHLRDTDPLSYREMRDVLFGKGYGDRTEIVSGTYAQPYGWVIGGESNIRQLLRGIAIHREHFPNARIDTFAVQEPCWTSSLPQILKSLGYKRAVLKNPGTGWAGYASGVDHELVNWVGPDGSSLPCVPRYACEDLVNCWETEAAEMEDSFIAKCAEHGINRPIGSFLQDLGWKAGPRLGLDGRVQYVTWREYIDEIVGTPQADWRFTQEDIRCALPWGERHLQRMARQVRAAESKMVQAEKMAAMALVLSGRPYPEAELVRAWDELMLAQHHDAWICATTREHREKWSWLGGAQTWLAEANADNVILESAAAMQTAKPIAGEEGVSLGIRVYNTSGVSRKEIVTLDIPVTQNLEELAILNREGRSMPMQANPIRTDAAGKAQSCALLFEAEIPAMGYADFALVERESIRSESDRYRDVGARMLDDQQLLMYSDLYELVLDLNRGGVIVSLIDKAASRDYASAKGPFYLNELRGYFAERESFLMSRDVKVTAEMIEQGPLQVSVRLEGVLGETKFRHTIRLGKGRRAIDIGLKAWFDTDRWIGDPWTLTNENNLTERRKSHYNAEMNLHVTFPFAQGRSKLFKNAAYDVCESRNVDTRYTRWDEIKHNVILHWLDLYDEQEEAGLAVYSDHTTSYGHSPDGPAHLTFAWGGDGGFWWSKCPLTGSQEMNYAILPHEGNWESAGLSAVSAMREEPLLGKLRFADVVSGGNEMSLLRVSDPAVEASAFYVEDGKLLLRLYNGSAQARECVLYTRSALGEGRLVELDGRIISSLPPSASSKQSGETCYTLFFAPFGLRTIAFRLVDKSIDYMN</sequence>
<keyword evidence="2" id="KW-0479">Metal-binding</keyword>
<comment type="caution">
    <text evidence="6">The sequence shown here is derived from an EMBL/GenBank/DDBJ whole genome shotgun (WGS) entry which is preliminary data.</text>
</comment>
<evidence type="ECO:0000313" key="6">
    <source>
        <dbReference type="EMBL" id="RIX59653.1"/>
    </source>
</evidence>
<dbReference type="SUPFAM" id="SSF88688">
    <property type="entry name" value="Families 57/38 glycoside transferase middle domain"/>
    <property type="match status" value="1"/>
</dbReference>
<dbReference type="InterPro" id="IPR011682">
    <property type="entry name" value="Glyco_hydro_38_C"/>
</dbReference>
<dbReference type="SUPFAM" id="SSF88713">
    <property type="entry name" value="Glycoside hydrolase/deacetylase"/>
    <property type="match status" value="1"/>
</dbReference>
<dbReference type="EMBL" id="QXQA01000002">
    <property type="protein sequence ID" value="RIX59653.1"/>
    <property type="molecule type" value="Genomic_DNA"/>
</dbReference>
<dbReference type="GO" id="GO:0004559">
    <property type="term" value="F:alpha-mannosidase activity"/>
    <property type="evidence" value="ECO:0007669"/>
    <property type="project" value="InterPro"/>
</dbReference>
<dbReference type="InterPro" id="IPR037094">
    <property type="entry name" value="Glyco_hydro_38_cen_sf"/>
</dbReference>
<dbReference type="Gene3D" id="1.20.1270.50">
    <property type="entry name" value="Glycoside hydrolase family 38, central domain"/>
    <property type="match status" value="1"/>
</dbReference>
<keyword evidence="3" id="KW-0378">Hydrolase</keyword>
<dbReference type="Proteomes" id="UP000266482">
    <property type="component" value="Unassembled WGS sequence"/>
</dbReference>
<proteinExistence type="inferred from homology"/>
<dbReference type="SMART" id="SM00872">
    <property type="entry name" value="Alpha-mann_mid"/>
    <property type="match status" value="1"/>
</dbReference>
<dbReference type="InterPro" id="IPR011013">
    <property type="entry name" value="Gal_mutarotase_sf_dom"/>
</dbReference>
<dbReference type="GO" id="GO:0006013">
    <property type="term" value="P:mannose metabolic process"/>
    <property type="evidence" value="ECO:0007669"/>
    <property type="project" value="InterPro"/>
</dbReference>
<dbReference type="GO" id="GO:0030246">
    <property type="term" value="F:carbohydrate binding"/>
    <property type="evidence" value="ECO:0007669"/>
    <property type="project" value="InterPro"/>
</dbReference>
<dbReference type="RefSeq" id="WP_119598485.1">
    <property type="nucleotide sequence ID" value="NZ_QXQA01000002.1"/>
</dbReference>
<keyword evidence="4" id="KW-0326">Glycosidase</keyword>
<reference evidence="6 7" key="1">
    <citation type="submission" date="2018-09" db="EMBL/GenBank/DDBJ databases">
        <title>Paenibacillus aracenensis nov. sp. isolated from a cave in southern Spain.</title>
        <authorList>
            <person name="Jurado V."/>
            <person name="Gutierrez-Patricio S."/>
            <person name="Gonzalez-Pimentel J.L."/>
            <person name="Miller A.Z."/>
            <person name="Laiz L."/>
            <person name="Saiz-Jimenez C."/>
        </authorList>
    </citation>
    <scope>NUCLEOTIDE SEQUENCE [LARGE SCALE GENOMIC DNA]</scope>
    <source>
        <strain evidence="6 7">DSM 22867</strain>
    </source>
</reference>